<dbReference type="EMBL" id="JQDR03004010">
    <property type="protein sequence ID" value="KAA0202243.1"/>
    <property type="molecule type" value="Genomic_DNA"/>
</dbReference>
<reference evidence="7" key="3">
    <citation type="submission" date="2019-06" db="EMBL/GenBank/DDBJ databases">
        <authorList>
            <person name="Poynton C."/>
            <person name="Hasenbein S."/>
            <person name="Benoit J.B."/>
            <person name="Sepulveda M.S."/>
            <person name="Poelchau M.F."/>
            <person name="Murali S.C."/>
            <person name="Chen S."/>
            <person name="Glastad K.M."/>
            <person name="Werren J.H."/>
            <person name="Vineis J.H."/>
            <person name="Bowen J.L."/>
            <person name="Friedrich M."/>
            <person name="Jones J."/>
            <person name="Robertson H.M."/>
            <person name="Feyereisen R."/>
            <person name="Mechler-Hickson A."/>
            <person name="Mathers N."/>
            <person name="Lee C.E."/>
            <person name="Colbourne J.K."/>
            <person name="Biales A."/>
            <person name="Johnston J.S."/>
            <person name="Wellborn G.A."/>
            <person name="Rosendale A.J."/>
            <person name="Cridge A.G."/>
            <person name="Munoz-Torres M.C."/>
            <person name="Bain P.A."/>
            <person name="Manny A.R."/>
            <person name="Major K.M."/>
            <person name="Lambert F.N."/>
            <person name="Vulpe C.D."/>
            <person name="Tuck P."/>
            <person name="Blalock B.J."/>
            <person name="Lin Y.-Y."/>
            <person name="Smith M.E."/>
            <person name="Ochoa-Acuna H."/>
            <person name="Chen M.-J.M."/>
            <person name="Childers C.P."/>
            <person name="Qu J."/>
            <person name="Dugan S."/>
            <person name="Lee S.L."/>
            <person name="Chao H."/>
            <person name="Dinh H."/>
            <person name="Han Y."/>
            <person name="Doddapaneni H."/>
            <person name="Worley K.C."/>
            <person name="Muzny D.M."/>
            <person name="Gibbs R.A."/>
            <person name="Richards S."/>
        </authorList>
    </citation>
    <scope>NUCLEOTIDE SEQUENCE</scope>
    <source>
        <strain evidence="7">HAZT.00-mixed</strain>
        <tissue evidence="7">Whole organism</tissue>
    </source>
</reference>
<comment type="subcellular location">
    <subcellularLocation>
        <location evidence="1">Membrane</location>
        <topology evidence="1">Multi-pass membrane protein</topology>
    </subcellularLocation>
</comment>
<feature type="chain" id="PRO_5025366661" evidence="6">
    <location>
        <begin position="22"/>
        <end position="81"/>
    </location>
</feature>
<keyword evidence="4 5" id="KW-0472">Membrane</keyword>
<dbReference type="GO" id="GO:0016020">
    <property type="term" value="C:membrane"/>
    <property type="evidence" value="ECO:0007669"/>
    <property type="project" value="UniProtKB-SubCell"/>
</dbReference>
<organism evidence="7">
    <name type="scientific">Hyalella azteca</name>
    <name type="common">Amphipod</name>
    <dbReference type="NCBI Taxonomy" id="294128"/>
    <lineage>
        <taxon>Eukaryota</taxon>
        <taxon>Metazoa</taxon>
        <taxon>Ecdysozoa</taxon>
        <taxon>Arthropoda</taxon>
        <taxon>Crustacea</taxon>
        <taxon>Multicrustacea</taxon>
        <taxon>Malacostraca</taxon>
        <taxon>Eumalacostraca</taxon>
        <taxon>Peracarida</taxon>
        <taxon>Amphipoda</taxon>
        <taxon>Senticaudata</taxon>
        <taxon>Talitrida</taxon>
        <taxon>Talitroidea</taxon>
        <taxon>Hyalellidae</taxon>
        <taxon>Hyalella</taxon>
    </lineage>
</organism>
<dbReference type="GO" id="GO:0055075">
    <property type="term" value="P:potassium ion homeostasis"/>
    <property type="evidence" value="ECO:0007669"/>
    <property type="project" value="TreeGrafter"/>
</dbReference>
<dbReference type="GO" id="GO:0006884">
    <property type="term" value="P:cell volume homeostasis"/>
    <property type="evidence" value="ECO:0007669"/>
    <property type="project" value="TreeGrafter"/>
</dbReference>
<accession>A0A6A0H8Z5</accession>
<name>A0A6A0H8Z5_HYAAZ</name>
<evidence type="ECO:0000256" key="2">
    <source>
        <dbReference type="ARBA" id="ARBA00022692"/>
    </source>
</evidence>
<dbReference type="InterPro" id="IPR004842">
    <property type="entry name" value="SLC12A_fam"/>
</dbReference>
<feature type="transmembrane region" description="Helical" evidence="5">
    <location>
        <begin position="44"/>
        <end position="70"/>
    </location>
</feature>
<keyword evidence="2 5" id="KW-0812">Transmembrane</keyword>
<keyword evidence="3 5" id="KW-1133">Transmembrane helix</keyword>
<dbReference type="OrthoDB" id="2020542at2759"/>
<dbReference type="AlphaFoldDB" id="A0A6A0H8Z5"/>
<feature type="signal peptide" evidence="6">
    <location>
        <begin position="1"/>
        <end position="21"/>
    </location>
</feature>
<dbReference type="Proteomes" id="UP000711488">
    <property type="component" value="Unassembled WGS sequence"/>
</dbReference>
<proteinExistence type="predicted"/>
<dbReference type="GO" id="GO:1990573">
    <property type="term" value="P:potassium ion import across plasma membrane"/>
    <property type="evidence" value="ECO:0007669"/>
    <property type="project" value="TreeGrafter"/>
</dbReference>
<keyword evidence="6" id="KW-0732">Signal</keyword>
<evidence type="ECO:0000313" key="7">
    <source>
        <dbReference type="EMBL" id="KAA0202243.1"/>
    </source>
</evidence>
<dbReference type="PANTHER" id="PTHR11827:SF103">
    <property type="entry name" value="SODIUM CHLORIDE COTRANSPORTER 69, ISOFORM E"/>
    <property type="match status" value="1"/>
</dbReference>
<evidence type="ECO:0000256" key="6">
    <source>
        <dbReference type="SAM" id="SignalP"/>
    </source>
</evidence>
<dbReference type="PANTHER" id="PTHR11827">
    <property type="entry name" value="SOLUTE CARRIER FAMILY 12, CATION COTRANSPORTERS"/>
    <property type="match status" value="1"/>
</dbReference>
<dbReference type="GO" id="GO:0055064">
    <property type="term" value="P:chloride ion homeostasis"/>
    <property type="evidence" value="ECO:0007669"/>
    <property type="project" value="TreeGrafter"/>
</dbReference>
<sequence length="81" mass="8626">MRCMLNIWGVMLFLRISWVVGQAGLSKSNVVTLPLITFNNVEALVIVCCGNSVTIITAISMSAVATNGLIKGGMILLELSD</sequence>
<dbReference type="GO" id="GO:0055078">
    <property type="term" value="P:sodium ion homeostasis"/>
    <property type="evidence" value="ECO:0007669"/>
    <property type="project" value="TreeGrafter"/>
</dbReference>
<reference evidence="7" key="1">
    <citation type="submission" date="2014-08" db="EMBL/GenBank/DDBJ databases">
        <authorList>
            <person name="Murali S."/>
            <person name="Richards S."/>
            <person name="Bandaranaike D."/>
            <person name="Bellair M."/>
            <person name="Blankenburg K."/>
            <person name="Chao H."/>
            <person name="Dinh H."/>
            <person name="Doddapaneni H."/>
            <person name="Dugan-Rocha S."/>
            <person name="Elkadiri S."/>
            <person name="Gnanaolivu R."/>
            <person name="Hughes D."/>
            <person name="Lee S."/>
            <person name="Li M."/>
            <person name="Ming W."/>
            <person name="Munidasa M."/>
            <person name="Muniz J."/>
            <person name="Nguyen L."/>
            <person name="Osuji N."/>
            <person name="Pu L.-L."/>
            <person name="Puazo M."/>
            <person name="Skinner E."/>
            <person name="Qu C."/>
            <person name="Quiroz J."/>
            <person name="Raj R."/>
            <person name="Weissenberger G."/>
            <person name="Xin Y."/>
            <person name="Zou X."/>
            <person name="Han Y."/>
            <person name="Worley K."/>
            <person name="Muzny D."/>
            <person name="Gibbs R."/>
        </authorList>
    </citation>
    <scope>NUCLEOTIDE SEQUENCE</scope>
    <source>
        <strain evidence="7">HAZT.00-mixed</strain>
        <tissue evidence="7">Whole organism</tissue>
    </source>
</reference>
<evidence type="ECO:0000256" key="3">
    <source>
        <dbReference type="ARBA" id="ARBA00022989"/>
    </source>
</evidence>
<reference evidence="7" key="2">
    <citation type="journal article" date="2018" name="Environ. Sci. Technol.">
        <title>The Toxicogenome of Hyalella azteca: A Model for Sediment Ecotoxicology and Evolutionary Toxicology.</title>
        <authorList>
            <person name="Poynton H.C."/>
            <person name="Hasenbein S."/>
            <person name="Benoit J.B."/>
            <person name="Sepulveda M.S."/>
            <person name="Poelchau M.F."/>
            <person name="Hughes D.S.T."/>
            <person name="Murali S.C."/>
            <person name="Chen S."/>
            <person name="Glastad K.M."/>
            <person name="Goodisman M.A.D."/>
            <person name="Werren J.H."/>
            <person name="Vineis J.H."/>
            <person name="Bowen J.L."/>
            <person name="Friedrich M."/>
            <person name="Jones J."/>
            <person name="Robertson H.M."/>
            <person name="Feyereisen R."/>
            <person name="Mechler-Hickson A."/>
            <person name="Mathers N."/>
            <person name="Lee C.E."/>
            <person name="Colbourne J.K."/>
            <person name="Biales A."/>
            <person name="Johnston J.S."/>
            <person name="Wellborn G.A."/>
            <person name="Rosendale A.J."/>
            <person name="Cridge A.G."/>
            <person name="Munoz-Torres M.C."/>
            <person name="Bain P.A."/>
            <person name="Manny A.R."/>
            <person name="Major K.M."/>
            <person name="Lambert F.N."/>
            <person name="Vulpe C.D."/>
            <person name="Tuck P."/>
            <person name="Blalock B.J."/>
            <person name="Lin Y.Y."/>
            <person name="Smith M.E."/>
            <person name="Ochoa-Acuna H."/>
            <person name="Chen M.M."/>
            <person name="Childers C.P."/>
            <person name="Qu J."/>
            <person name="Dugan S."/>
            <person name="Lee S.L."/>
            <person name="Chao H."/>
            <person name="Dinh H."/>
            <person name="Han Y."/>
            <person name="Doddapaneni H."/>
            <person name="Worley K.C."/>
            <person name="Muzny D.M."/>
            <person name="Gibbs R.A."/>
            <person name="Richards S."/>
        </authorList>
    </citation>
    <scope>NUCLEOTIDE SEQUENCE</scope>
    <source>
        <strain evidence="7">HAZT.00-mixed</strain>
        <tissue evidence="7">Whole organism</tissue>
    </source>
</reference>
<evidence type="ECO:0000256" key="5">
    <source>
        <dbReference type="SAM" id="Phobius"/>
    </source>
</evidence>
<evidence type="ECO:0000256" key="4">
    <source>
        <dbReference type="ARBA" id="ARBA00023136"/>
    </source>
</evidence>
<comment type="caution">
    <text evidence="7">The sequence shown here is derived from an EMBL/GenBank/DDBJ whole genome shotgun (WGS) entry which is preliminary data.</text>
</comment>
<dbReference type="GO" id="GO:0008511">
    <property type="term" value="F:sodium:potassium:chloride symporter activity"/>
    <property type="evidence" value="ECO:0007669"/>
    <property type="project" value="TreeGrafter"/>
</dbReference>
<protein>
    <submittedName>
        <fullName evidence="7">Uncharacterized protein</fullName>
    </submittedName>
</protein>
<gene>
    <name evidence="7" type="ORF">HAZT_HAZT008124</name>
</gene>
<evidence type="ECO:0000256" key="1">
    <source>
        <dbReference type="ARBA" id="ARBA00004141"/>
    </source>
</evidence>